<keyword evidence="6" id="KW-1185">Reference proteome</keyword>
<dbReference type="OMA" id="DYMNMVI"/>
<protein>
    <recommendedName>
        <fullName evidence="2">G patch domain-containing protein 11</fullName>
    </recommendedName>
    <alternativeName>
        <fullName evidence="3">Coiled-coil domain-containing protein 75</fullName>
    </alternativeName>
</protein>
<evidence type="ECO:0000313" key="7">
    <source>
        <dbReference type="WBParaSite" id="TCLT_0000866001-mRNA-1"/>
    </source>
</evidence>
<dbReference type="InterPro" id="IPR000467">
    <property type="entry name" value="G_patch_dom"/>
</dbReference>
<comment type="similarity">
    <text evidence="1">Belongs to the GPATCH11 family.</text>
</comment>
<proteinExistence type="inferred from homology"/>
<name>A0A0N5D6J7_THECL</name>
<dbReference type="AlphaFoldDB" id="A0A0N5D6J7"/>
<dbReference type="Proteomes" id="UP000276776">
    <property type="component" value="Unassembled WGS sequence"/>
</dbReference>
<reference evidence="7" key="1">
    <citation type="submission" date="2016-04" db="UniProtKB">
        <authorList>
            <consortium name="WormBaseParasite"/>
        </authorList>
    </citation>
    <scope>IDENTIFICATION</scope>
</reference>
<dbReference type="PROSITE" id="PS50174">
    <property type="entry name" value="G_PATCH"/>
    <property type="match status" value="1"/>
</dbReference>
<feature type="domain" description="G-patch" evidence="4">
    <location>
        <begin position="88"/>
        <end position="138"/>
    </location>
</feature>
<dbReference type="PANTHER" id="PTHR21032:SF0">
    <property type="entry name" value="G PATCH DOMAIN-CONTAINING PROTEIN 11"/>
    <property type="match status" value="1"/>
</dbReference>
<evidence type="ECO:0000256" key="3">
    <source>
        <dbReference type="ARBA" id="ARBA00030688"/>
    </source>
</evidence>
<dbReference type="SMART" id="SM00443">
    <property type="entry name" value="G_patch"/>
    <property type="match status" value="1"/>
</dbReference>
<organism evidence="7">
    <name type="scientific">Thelazia callipaeda</name>
    <name type="common">Oriental eyeworm</name>
    <name type="synonym">Parasitic nematode</name>
    <dbReference type="NCBI Taxonomy" id="103827"/>
    <lineage>
        <taxon>Eukaryota</taxon>
        <taxon>Metazoa</taxon>
        <taxon>Ecdysozoa</taxon>
        <taxon>Nematoda</taxon>
        <taxon>Chromadorea</taxon>
        <taxon>Rhabditida</taxon>
        <taxon>Spirurina</taxon>
        <taxon>Spiruromorpha</taxon>
        <taxon>Thelazioidea</taxon>
        <taxon>Thelaziidae</taxon>
        <taxon>Thelazia</taxon>
    </lineage>
</organism>
<dbReference type="SMART" id="SM01173">
    <property type="entry name" value="DUF4187"/>
    <property type="match status" value="1"/>
</dbReference>
<evidence type="ECO:0000259" key="4">
    <source>
        <dbReference type="PROSITE" id="PS50174"/>
    </source>
</evidence>
<dbReference type="Pfam" id="PF13821">
    <property type="entry name" value="DUF4187"/>
    <property type="match status" value="1"/>
</dbReference>
<evidence type="ECO:0000256" key="2">
    <source>
        <dbReference type="ARBA" id="ARBA00021978"/>
    </source>
</evidence>
<dbReference type="InterPro" id="IPR039249">
    <property type="entry name" value="GPATCH11"/>
</dbReference>
<dbReference type="GO" id="GO:0003676">
    <property type="term" value="F:nucleic acid binding"/>
    <property type="evidence" value="ECO:0007669"/>
    <property type="project" value="InterPro"/>
</dbReference>
<dbReference type="STRING" id="103827.A0A0N5D6J7"/>
<sequence length="313" mass="36113">MGSNTTQDSDVDDYMSDTFTAVDLRPGIFLPCFHSNFLPGIAKTRSQKRSLEMEAKQAKNIEYLQKIPKRSEIEKKMRDDALAQPVSENSKGFLLLTKMGYKPGMSLGVEKDNRSQGIKVPLGLELKLNRTGLGHDAEEDRKRNQRMDRYQNAVLQRAKANTALINDFSVRKRRMAYLKQLQKDLCSSRKACQELDARKGLELPTNSHFWPIYEVKKEEILSLVAKKETEETEDIKEKVFTYFNGKMAPTDYAFEELLDEDVVVQWLNEITIYLRTSYFYCIWCGTQYDSENELLNNCPGNSRKDHEGSDEDN</sequence>
<reference evidence="5 6" key="2">
    <citation type="submission" date="2018-11" db="EMBL/GenBank/DDBJ databases">
        <authorList>
            <consortium name="Pathogen Informatics"/>
        </authorList>
    </citation>
    <scope>NUCLEOTIDE SEQUENCE [LARGE SCALE GENOMIC DNA]</scope>
</reference>
<dbReference type="EMBL" id="UYYF01004663">
    <property type="protein sequence ID" value="VDN06226.1"/>
    <property type="molecule type" value="Genomic_DNA"/>
</dbReference>
<gene>
    <name evidence="5" type="ORF">TCLT_LOCUS8649</name>
</gene>
<dbReference type="Pfam" id="PF01585">
    <property type="entry name" value="G-patch"/>
    <property type="match status" value="1"/>
</dbReference>
<evidence type="ECO:0000313" key="5">
    <source>
        <dbReference type="EMBL" id="VDN06226.1"/>
    </source>
</evidence>
<dbReference type="OrthoDB" id="786951at2759"/>
<dbReference type="WBParaSite" id="TCLT_0000866001-mRNA-1">
    <property type="protein sequence ID" value="TCLT_0000866001-mRNA-1"/>
    <property type="gene ID" value="TCLT_0000866001"/>
</dbReference>
<dbReference type="InterPro" id="IPR025239">
    <property type="entry name" value="DUF4187"/>
</dbReference>
<accession>A0A0N5D6J7</accession>
<dbReference type="GO" id="GO:0000776">
    <property type="term" value="C:kinetochore"/>
    <property type="evidence" value="ECO:0007669"/>
    <property type="project" value="TreeGrafter"/>
</dbReference>
<evidence type="ECO:0000313" key="6">
    <source>
        <dbReference type="Proteomes" id="UP000276776"/>
    </source>
</evidence>
<dbReference type="PANTHER" id="PTHR21032">
    <property type="entry name" value="G PATCH DOMAIN-CONTAINING PROTEIN 11"/>
    <property type="match status" value="1"/>
</dbReference>
<evidence type="ECO:0000256" key="1">
    <source>
        <dbReference type="ARBA" id="ARBA00007140"/>
    </source>
</evidence>